<dbReference type="Proteomes" id="UP000548787">
    <property type="component" value="Unassembled WGS sequence"/>
</dbReference>
<dbReference type="Pfam" id="PF13271">
    <property type="entry name" value="DUF4062"/>
    <property type="match status" value="1"/>
</dbReference>
<keyword evidence="4" id="KW-1185">Reference proteome</keyword>
<evidence type="ECO:0000259" key="2">
    <source>
        <dbReference type="Pfam" id="PF13271"/>
    </source>
</evidence>
<dbReference type="InterPro" id="IPR025139">
    <property type="entry name" value="DUF4062"/>
</dbReference>
<keyword evidence="1" id="KW-0175">Coiled coil</keyword>
<dbReference type="AlphaFoldDB" id="A0A7W1YHK1"/>
<protein>
    <submittedName>
        <fullName evidence="3">DUF4062 domain-containing protein</fullName>
    </submittedName>
</protein>
<dbReference type="EMBL" id="JABJVM010000024">
    <property type="protein sequence ID" value="MBA3927724.1"/>
    <property type="molecule type" value="Genomic_DNA"/>
</dbReference>
<sequence length="320" mass="36665">MKKKYQVFISSTYSDLIDERQMAVEAVLNAGHIPAGMELFKSGDKTQKEVIKKWIEDSDVYFLILGGRYGSIDFETGLSYTHWEYEYATTLKKPIFSVVISNQYLDKKVKSMGLAATDGYRENYEEFRDKVLSKVSRFFDDLKDIKITILESLQELASDDKVEGWVSSKEIGSFEKIQTENSKLKTKLLKEEEKNKKLEEKLSTVKSNQIGEFSYEEIKGVLRQTFIDIPVDAEGKVEKIDCHRLFVNASDSFNIGIDNAAGMGVADKILFFEVAPRLLNFNLIAVDKLPNRMQRVRATKDGLKYLAMTEVRKLKKTTTY</sequence>
<evidence type="ECO:0000256" key="1">
    <source>
        <dbReference type="SAM" id="Coils"/>
    </source>
</evidence>
<feature type="coiled-coil region" evidence="1">
    <location>
        <begin position="174"/>
        <end position="208"/>
    </location>
</feature>
<evidence type="ECO:0000313" key="4">
    <source>
        <dbReference type="Proteomes" id="UP000548787"/>
    </source>
</evidence>
<dbReference type="RefSeq" id="WP_181677789.1">
    <property type="nucleotide sequence ID" value="NZ_JABJVM010000024.1"/>
</dbReference>
<name>A0A7W1YHK1_9LIST</name>
<gene>
    <name evidence="3" type="ORF">HPK16_15410</name>
</gene>
<accession>A0A7W1YHK1</accession>
<evidence type="ECO:0000313" key="3">
    <source>
        <dbReference type="EMBL" id="MBA3927724.1"/>
    </source>
</evidence>
<comment type="caution">
    <text evidence="3">The sequence shown here is derived from an EMBL/GenBank/DDBJ whole genome shotgun (WGS) entry which is preliminary data.</text>
</comment>
<proteinExistence type="predicted"/>
<organism evidence="3 4">
    <name type="scientific">Listeria rustica</name>
    <dbReference type="NCBI Taxonomy" id="2713503"/>
    <lineage>
        <taxon>Bacteria</taxon>
        <taxon>Bacillati</taxon>
        <taxon>Bacillota</taxon>
        <taxon>Bacilli</taxon>
        <taxon>Bacillales</taxon>
        <taxon>Listeriaceae</taxon>
        <taxon>Listeria</taxon>
    </lineage>
</organism>
<feature type="domain" description="DUF4062" evidence="2">
    <location>
        <begin position="6"/>
        <end position="88"/>
    </location>
</feature>
<reference evidence="3 4" key="1">
    <citation type="submission" date="2020-08" db="EMBL/GenBank/DDBJ databases">
        <title>Listeria ohnekaius sp. nov. and Listeria portnoyii sp. nov. isolated from non-agricultural and natural environments.</title>
        <authorList>
            <person name="Weller D."/>
            <person name="Belias A.M."/>
            <person name="Liao J."/>
            <person name="Guo S."/>
            <person name="Orsi R.H."/>
            <person name="Wiedmann M."/>
        </authorList>
    </citation>
    <scope>NUCLEOTIDE SEQUENCE [LARGE SCALE GENOMIC DNA]</scope>
    <source>
        <strain evidence="3 4">FSL W9-0585</strain>
    </source>
</reference>